<accession>A0A453T5Y6</accession>
<proteinExistence type="predicted"/>
<feature type="signal peptide" evidence="1">
    <location>
        <begin position="1"/>
        <end position="23"/>
    </location>
</feature>
<reference evidence="2" key="3">
    <citation type="journal article" date="2017" name="Nature">
        <title>Genome sequence of the progenitor of the wheat D genome Aegilops tauschii.</title>
        <authorList>
            <person name="Luo M.C."/>
            <person name="Gu Y.Q."/>
            <person name="Puiu D."/>
            <person name="Wang H."/>
            <person name="Twardziok S.O."/>
            <person name="Deal K.R."/>
            <person name="Huo N."/>
            <person name="Zhu T."/>
            <person name="Wang L."/>
            <person name="Wang Y."/>
            <person name="McGuire P.E."/>
            <person name="Liu S."/>
            <person name="Long H."/>
            <person name="Ramasamy R.K."/>
            <person name="Rodriguez J.C."/>
            <person name="Van S.L."/>
            <person name="Yuan L."/>
            <person name="Wang Z."/>
            <person name="Xia Z."/>
            <person name="Xiao L."/>
            <person name="Anderson O.D."/>
            <person name="Ouyang S."/>
            <person name="Liang Y."/>
            <person name="Zimin A.V."/>
            <person name="Pertea G."/>
            <person name="Qi P."/>
            <person name="Bennetzen J.L."/>
            <person name="Dai X."/>
            <person name="Dawson M.W."/>
            <person name="Muller H.G."/>
            <person name="Kugler K."/>
            <person name="Rivarola-Duarte L."/>
            <person name="Spannagl M."/>
            <person name="Mayer K.F.X."/>
            <person name="Lu F.H."/>
            <person name="Bevan M.W."/>
            <person name="Leroy P."/>
            <person name="Li P."/>
            <person name="You F.M."/>
            <person name="Sun Q."/>
            <person name="Liu Z."/>
            <person name="Lyons E."/>
            <person name="Wicker T."/>
            <person name="Salzberg S.L."/>
            <person name="Devos K.M."/>
            <person name="Dvorak J."/>
        </authorList>
    </citation>
    <scope>NUCLEOTIDE SEQUENCE [LARGE SCALE GENOMIC DNA]</scope>
    <source>
        <strain evidence="2">cv. AL8/78</strain>
    </source>
</reference>
<dbReference type="EnsemblPlants" id="AET7Gv21257100.1">
    <property type="protein sequence ID" value="AET7Gv21257100.1"/>
    <property type="gene ID" value="AET7Gv21257100"/>
</dbReference>
<name>A0A453T5Y6_AEGTS</name>
<evidence type="ECO:0000313" key="3">
    <source>
        <dbReference type="Proteomes" id="UP000015105"/>
    </source>
</evidence>
<reference evidence="2" key="5">
    <citation type="journal article" date="2021" name="G3 (Bethesda)">
        <title>Aegilops tauschii genome assembly Aet v5.0 features greater sequence contiguity and improved annotation.</title>
        <authorList>
            <person name="Wang L."/>
            <person name="Zhu T."/>
            <person name="Rodriguez J.C."/>
            <person name="Deal K.R."/>
            <person name="Dubcovsky J."/>
            <person name="McGuire P.E."/>
            <person name="Lux T."/>
            <person name="Spannagl M."/>
            <person name="Mayer K.F.X."/>
            <person name="Baldrich P."/>
            <person name="Meyers B.C."/>
            <person name="Huo N."/>
            <person name="Gu Y.Q."/>
            <person name="Zhou H."/>
            <person name="Devos K.M."/>
            <person name="Bennetzen J.L."/>
            <person name="Unver T."/>
            <person name="Budak H."/>
            <person name="Gulick P.J."/>
            <person name="Galiba G."/>
            <person name="Kalapos B."/>
            <person name="Nelson D.R."/>
            <person name="Li P."/>
            <person name="You F.M."/>
            <person name="Luo M.C."/>
            <person name="Dvorak J."/>
        </authorList>
    </citation>
    <scope>NUCLEOTIDE SEQUENCE [LARGE SCALE GENOMIC DNA]</scope>
    <source>
        <strain evidence="2">cv. AL8/78</strain>
    </source>
</reference>
<reference evidence="3" key="1">
    <citation type="journal article" date="2014" name="Science">
        <title>Ancient hybridizations among the ancestral genomes of bread wheat.</title>
        <authorList>
            <consortium name="International Wheat Genome Sequencing Consortium,"/>
            <person name="Marcussen T."/>
            <person name="Sandve S.R."/>
            <person name="Heier L."/>
            <person name="Spannagl M."/>
            <person name="Pfeifer M."/>
            <person name="Jakobsen K.S."/>
            <person name="Wulff B.B."/>
            <person name="Steuernagel B."/>
            <person name="Mayer K.F."/>
            <person name="Olsen O.A."/>
        </authorList>
    </citation>
    <scope>NUCLEOTIDE SEQUENCE [LARGE SCALE GENOMIC DNA]</scope>
    <source>
        <strain evidence="3">cv. AL8/78</strain>
    </source>
</reference>
<reference evidence="2" key="4">
    <citation type="submission" date="2019-03" db="UniProtKB">
        <authorList>
            <consortium name="EnsemblPlants"/>
        </authorList>
    </citation>
    <scope>IDENTIFICATION</scope>
</reference>
<dbReference type="Gramene" id="AET7Gv21257100.1">
    <property type="protein sequence ID" value="AET7Gv21257100.1"/>
    <property type="gene ID" value="AET7Gv21257100"/>
</dbReference>
<protein>
    <submittedName>
        <fullName evidence="2">Uncharacterized protein</fullName>
    </submittedName>
</protein>
<reference evidence="3" key="2">
    <citation type="journal article" date="2017" name="Nat. Plants">
        <title>The Aegilops tauschii genome reveals multiple impacts of transposons.</title>
        <authorList>
            <person name="Zhao G."/>
            <person name="Zou C."/>
            <person name="Li K."/>
            <person name="Wang K."/>
            <person name="Li T."/>
            <person name="Gao L."/>
            <person name="Zhang X."/>
            <person name="Wang H."/>
            <person name="Yang Z."/>
            <person name="Liu X."/>
            <person name="Jiang W."/>
            <person name="Mao L."/>
            <person name="Kong X."/>
            <person name="Jiao Y."/>
            <person name="Jia J."/>
        </authorList>
    </citation>
    <scope>NUCLEOTIDE SEQUENCE [LARGE SCALE GENOMIC DNA]</scope>
    <source>
        <strain evidence="3">cv. AL8/78</strain>
    </source>
</reference>
<dbReference type="Proteomes" id="UP000015105">
    <property type="component" value="Chromosome 7D"/>
</dbReference>
<sequence>MRNYTWALGFVALVAIATTLVSGHATRSYIGATDMCAAGADDHCSPPERATGNILCKACCAAQGYDRDKSSCCPGRSSSCCCVKD</sequence>
<keyword evidence="1" id="KW-0732">Signal</keyword>
<evidence type="ECO:0000256" key="1">
    <source>
        <dbReference type="SAM" id="SignalP"/>
    </source>
</evidence>
<feature type="chain" id="PRO_5019338332" evidence="1">
    <location>
        <begin position="24"/>
        <end position="85"/>
    </location>
</feature>
<keyword evidence="3" id="KW-1185">Reference proteome</keyword>
<dbReference type="AlphaFoldDB" id="A0A453T5Y6"/>
<evidence type="ECO:0000313" key="2">
    <source>
        <dbReference type="EnsemblPlants" id="AET7Gv21257100.1"/>
    </source>
</evidence>
<organism evidence="2 3">
    <name type="scientific">Aegilops tauschii subsp. strangulata</name>
    <name type="common">Goatgrass</name>
    <dbReference type="NCBI Taxonomy" id="200361"/>
    <lineage>
        <taxon>Eukaryota</taxon>
        <taxon>Viridiplantae</taxon>
        <taxon>Streptophyta</taxon>
        <taxon>Embryophyta</taxon>
        <taxon>Tracheophyta</taxon>
        <taxon>Spermatophyta</taxon>
        <taxon>Magnoliopsida</taxon>
        <taxon>Liliopsida</taxon>
        <taxon>Poales</taxon>
        <taxon>Poaceae</taxon>
        <taxon>BOP clade</taxon>
        <taxon>Pooideae</taxon>
        <taxon>Triticodae</taxon>
        <taxon>Triticeae</taxon>
        <taxon>Triticinae</taxon>
        <taxon>Aegilops</taxon>
    </lineage>
</organism>